<dbReference type="OrthoDB" id="287393at2759"/>
<name>A0A0N1NYC2_9EURO</name>
<evidence type="ECO:0000256" key="2">
    <source>
        <dbReference type="SAM" id="Coils"/>
    </source>
</evidence>
<dbReference type="VEuPathDB" id="FungiDB:AB675_4553"/>
<evidence type="ECO:0000313" key="5">
    <source>
        <dbReference type="Proteomes" id="UP000038010"/>
    </source>
</evidence>
<dbReference type="GeneID" id="28736580"/>
<dbReference type="GO" id="GO:0005730">
    <property type="term" value="C:nucleolus"/>
    <property type="evidence" value="ECO:0007669"/>
    <property type="project" value="TreeGrafter"/>
</dbReference>
<evidence type="ECO:0000256" key="3">
    <source>
        <dbReference type="SAM" id="MobiDB-lite"/>
    </source>
</evidence>
<feature type="compositionally biased region" description="Polar residues" evidence="3">
    <location>
        <begin position="414"/>
        <end position="424"/>
    </location>
</feature>
<dbReference type="STRING" id="1664694.A0A0N1NYC2"/>
<dbReference type="InterPro" id="IPR039119">
    <property type="entry name" value="ABT1/Esf2"/>
</dbReference>
<dbReference type="AlphaFoldDB" id="A0A0N1NYC2"/>
<evidence type="ECO:0000313" key="4">
    <source>
        <dbReference type="EMBL" id="KPI39054.1"/>
    </source>
</evidence>
<sequence length="424" mass="46151">MTRDASEFLAYASSDSSGSESGYDSEAAEISKTAQRRRGEPARKRRRLSPQSDDSVSASEEDRNSLGARRKRGNEGTAVKAGDADNLSGSGVSSSDDGEEGEDGDNEIAARQSKTTDSQSKRKDTPSMTRKAKQVEPLTSAALPSILNAPDDLDENAPPDVLATSMDHSQPQKSSKNKKKQKDQAKREGVIYLPSLPPYLRPSALRNLLQQRGFGPITRLFLTPASTSTTKSTSASTKSSKSARKLYTEGWLALPTPSLAKRCVSTLNATPIGGKKGGYYRDDLWNMRYLKGVSWAELMDGVRNERAEAEAQREQERRGIERAAREFVKGVGEGRRWEGLEEGKRKKRGMVQGGGDGSTAAVVEYGGHENAVGRRSQRTWRQFEVKNAHDSSGVGPKRQKTPVTKHDDAGGVDQATQSVLSNIF</sequence>
<dbReference type="Proteomes" id="UP000038010">
    <property type="component" value="Unassembled WGS sequence"/>
</dbReference>
<dbReference type="RefSeq" id="XP_017999017.1">
    <property type="nucleotide sequence ID" value="XM_018144700.1"/>
</dbReference>
<dbReference type="PANTHER" id="PTHR12311">
    <property type="entry name" value="ACTIVATOR OF BASAL TRANSCRIPTION 1"/>
    <property type="match status" value="1"/>
</dbReference>
<reference evidence="4 5" key="1">
    <citation type="submission" date="2015-06" db="EMBL/GenBank/DDBJ databases">
        <title>Draft genome of the ant-associated black yeast Phialophora attae CBS 131958.</title>
        <authorList>
            <person name="Moreno L.F."/>
            <person name="Stielow B.J."/>
            <person name="de Hoog S."/>
            <person name="Vicente V.A."/>
            <person name="Weiss V.A."/>
            <person name="de Vries M."/>
            <person name="Cruz L.M."/>
            <person name="Souza E.M."/>
        </authorList>
    </citation>
    <scope>NUCLEOTIDE SEQUENCE [LARGE SCALE GENOMIC DNA]</scope>
    <source>
        <strain evidence="4 5">CBS 131958</strain>
    </source>
</reference>
<feature type="region of interest" description="Disordered" evidence="3">
    <location>
        <begin position="373"/>
        <end position="424"/>
    </location>
</feature>
<accession>A0A0N1NYC2</accession>
<dbReference type="GO" id="GO:0000480">
    <property type="term" value="P:endonucleolytic cleavage in 5'-ETS of tricistronic rRNA transcript (SSU-rRNA, 5.8S rRNA, LSU-rRNA)"/>
    <property type="evidence" value="ECO:0007669"/>
    <property type="project" value="TreeGrafter"/>
</dbReference>
<dbReference type="GO" id="GO:0000447">
    <property type="term" value="P:endonucleolytic cleavage in ITS1 to separate SSU-rRNA from 5.8S rRNA and LSU-rRNA from tricistronic rRNA transcript (SSU-rRNA, 5.8S rRNA, LSU-rRNA)"/>
    <property type="evidence" value="ECO:0007669"/>
    <property type="project" value="TreeGrafter"/>
</dbReference>
<protein>
    <submittedName>
        <fullName evidence="4">Pre-rRNA-processing protein esf2</fullName>
    </submittedName>
</protein>
<gene>
    <name evidence="4" type="ORF">AB675_4553</name>
</gene>
<keyword evidence="1" id="KW-0694">RNA-binding</keyword>
<dbReference type="GO" id="GO:0000472">
    <property type="term" value="P:endonucleolytic cleavage to generate mature 5'-end of SSU-rRNA from (SSU-rRNA, 5.8S rRNA, LSU-rRNA)"/>
    <property type="evidence" value="ECO:0007669"/>
    <property type="project" value="TreeGrafter"/>
</dbReference>
<feature type="compositionally biased region" description="Low complexity" evidence="3">
    <location>
        <begin position="10"/>
        <end position="25"/>
    </location>
</feature>
<comment type="caution">
    <text evidence="4">The sequence shown here is derived from an EMBL/GenBank/DDBJ whole genome shotgun (WGS) entry which is preliminary data.</text>
</comment>
<dbReference type="PANTHER" id="PTHR12311:SF7">
    <property type="entry name" value="ACTIVATOR OF BASAL TRANSCRIPTION 1"/>
    <property type="match status" value="1"/>
</dbReference>
<feature type="coiled-coil region" evidence="2">
    <location>
        <begin position="299"/>
        <end position="326"/>
    </location>
</feature>
<keyword evidence="2" id="KW-0175">Coiled coil</keyword>
<dbReference type="EMBL" id="LFJN01000016">
    <property type="protein sequence ID" value="KPI39054.1"/>
    <property type="molecule type" value="Genomic_DNA"/>
</dbReference>
<dbReference type="CDD" id="cd12263">
    <property type="entry name" value="RRM_ABT1_like"/>
    <property type="match status" value="1"/>
</dbReference>
<proteinExistence type="predicted"/>
<feature type="compositionally biased region" description="Acidic residues" evidence="3">
    <location>
        <begin position="96"/>
        <end position="106"/>
    </location>
</feature>
<dbReference type="GO" id="GO:0003723">
    <property type="term" value="F:RNA binding"/>
    <property type="evidence" value="ECO:0007669"/>
    <property type="project" value="UniProtKB-KW"/>
</dbReference>
<dbReference type="GO" id="GO:0034462">
    <property type="term" value="P:small-subunit processome assembly"/>
    <property type="evidence" value="ECO:0007669"/>
    <property type="project" value="TreeGrafter"/>
</dbReference>
<keyword evidence="5" id="KW-1185">Reference proteome</keyword>
<feature type="region of interest" description="Disordered" evidence="3">
    <location>
        <begin position="1"/>
        <end position="188"/>
    </location>
</feature>
<evidence type="ECO:0000256" key="1">
    <source>
        <dbReference type="ARBA" id="ARBA00022884"/>
    </source>
</evidence>
<feature type="compositionally biased region" description="Polar residues" evidence="3">
    <location>
        <begin position="49"/>
        <end position="58"/>
    </location>
</feature>
<dbReference type="InterPro" id="IPR034353">
    <property type="entry name" value="ABT1/ESF2_RRM"/>
</dbReference>
<organism evidence="4 5">
    <name type="scientific">Cyphellophora attinorum</name>
    <dbReference type="NCBI Taxonomy" id="1664694"/>
    <lineage>
        <taxon>Eukaryota</taxon>
        <taxon>Fungi</taxon>
        <taxon>Dikarya</taxon>
        <taxon>Ascomycota</taxon>
        <taxon>Pezizomycotina</taxon>
        <taxon>Eurotiomycetes</taxon>
        <taxon>Chaetothyriomycetidae</taxon>
        <taxon>Chaetothyriales</taxon>
        <taxon>Cyphellophoraceae</taxon>
        <taxon>Cyphellophora</taxon>
    </lineage>
</organism>